<evidence type="ECO:0000256" key="4">
    <source>
        <dbReference type="SAM" id="Phobius"/>
    </source>
</evidence>
<keyword evidence="4" id="KW-1133">Transmembrane helix</keyword>
<dbReference type="EC" id="2.4.-.-" evidence="6"/>
<evidence type="ECO:0000259" key="5">
    <source>
        <dbReference type="Pfam" id="PF00535"/>
    </source>
</evidence>
<feature type="domain" description="Glycosyltransferase 2-like" evidence="5">
    <location>
        <begin position="9"/>
        <end position="136"/>
    </location>
</feature>
<sequence>MVLIQGIAVLLTCFNRKQKTIDCLNHLYKLKIDLDVYLVDDGSTDGTSESIVKEFPKVNLITGSGNLFWNRGMYLAWEHAAKKDYDYYLWLNDDVIIYENCFDELFSCAQLTQSKAIISGIVETSDKKDILYGGYDSNKKLIKPNGELNQIRNMNGNVVIIPKGVYKTLGNLDSYYHHDLGDVDYGLRAQNKGISVFTTRVAIASGEKNDICRIRQNKTTISQRLKKLYSPLGANPKIIFYFRNKYYGFVNALLYFVFLHFINIIPDKLNKLIFGNRYI</sequence>
<dbReference type="PANTHER" id="PTHR43179:SF12">
    <property type="entry name" value="GALACTOFURANOSYLTRANSFERASE GLFT2"/>
    <property type="match status" value="1"/>
</dbReference>
<name>A0ABV6C0W4_9FLAO</name>
<dbReference type="InterPro" id="IPR001173">
    <property type="entry name" value="Glyco_trans_2-like"/>
</dbReference>
<feature type="transmembrane region" description="Helical" evidence="4">
    <location>
        <begin position="246"/>
        <end position="265"/>
    </location>
</feature>
<dbReference type="Gene3D" id="3.90.550.10">
    <property type="entry name" value="Spore Coat Polysaccharide Biosynthesis Protein SpsA, Chain A"/>
    <property type="match status" value="1"/>
</dbReference>
<keyword evidence="4" id="KW-0812">Transmembrane</keyword>
<evidence type="ECO:0000256" key="1">
    <source>
        <dbReference type="ARBA" id="ARBA00006739"/>
    </source>
</evidence>
<protein>
    <submittedName>
        <fullName evidence="6">Glycosyltransferase family 2 protein</fullName>
        <ecNumber evidence="6">2.4.-.-</ecNumber>
    </submittedName>
</protein>
<evidence type="ECO:0000313" key="6">
    <source>
        <dbReference type="EMBL" id="MFC0079949.1"/>
    </source>
</evidence>
<keyword evidence="7" id="KW-1185">Reference proteome</keyword>
<gene>
    <name evidence="6" type="ORF">ACFFLS_23090</name>
</gene>
<dbReference type="GO" id="GO:0016757">
    <property type="term" value="F:glycosyltransferase activity"/>
    <property type="evidence" value="ECO:0007669"/>
    <property type="project" value="UniProtKB-KW"/>
</dbReference>
<dbReference type="Proteomes" id="UP001589734">
    <property type="component" value="Unassembled WGS sequence"/>
</dbReference>
<dbReference type="Pfam" id="PF00535">
    <property type="entry name" value="Glycos_transf_2"/>
    <property type="match status" value="1"/>
</dbReference>
<keyword evidence="2 6" id="KW-0328">Glycosyltransferase</keyword>
<comment type="similarity">
    <text evidence="1">Belongs to the glycosyltransferase 2 family.</text>
</comment>
<dbReference type="RefSeq" id="WP_379683050.1">
    <property type="nucleotide sequence ID" value="NZ_JBHLYW010000029.1"/>
</dbReference>
<dbReference type="SUPFAM" id="SSF53448">
    <property type="entry name" value="Nucleotide-diphospho-sugar transferases"/>
    <property type="match status" value="1"/>
</dbReference>
<accession>A0ABV6C0W4</accession>
<keyword evidence="3 6" id="KW-0808">Transferase</keyword>
<dbReference type="EMBL" id="JBHLYW010000029">
    <property type="protein sequence ID" value="MFC0079949.1"/>
    <property type="molecule type" value="Genomic_DNA"/>
</dbReference>
<dbReference type="InterPro" id="IPR029044">
    <property type="entry name" value="Nucleotide-diphossugar_trans"/>
</dbReference>
<proteinExistence type="inferred from homology"/>
<dbReference type="PANTHER" id="PTHR43179">
    <property type="entry name" value="RHAMNOSYLTRANSFERASE WBBL"/>
    <property type="match status" value="1"/>
</dbReference>
<keyword evidence="4" id="KW-0472">Membrane</keyword>
<evidence type="ECO:0000256" key="2">
    <source>
        <dbReference type="ARBA" id="ARBA00022676"/>
    </source>
</evidence>
<comment type="caution">
    <text evidence="6">The sequence shown here is derived from an EMBL/GenBank/DDBJ whole genome shotgun (WGS) entry which is preliminary data.</text>
</comment>
<reference evidence="6 7" key="1">
    <citation type="submission" date="2024-09" db="EMBL/GenBank/DDBJ databases">
        <authorList>
            <person name="Sun Q."/>
            <person name="Mori K."/>
        </authorList>
    </citation>
    <scope>NUCLEOTIDE SEQUENCE [LARGE SCALE GENOMIC DNA]</scope>
    <source>
        <strain evidence="6 7">CGMCC 1.12926</strain>
    </source>
</reference>
<evidence type="ECO:0000256" key="3">
    <source>
        <dbReference type="ARBA" id="ARBA00022679"/>
    </source>
</evidence>
<organism evidence="6 7">
    <name type="scientific">Flavobacterium procerum</name>
    <dbReference type="NCBI Taxonomy" id="1455569"/>
    <lineage>
        <taxon>Bacteria</taxon>
        <taxon>Pseudomonadati</taxon>
        <taxon>Bacteroidota</taxon>
        <taxon>Flavobacteriia</taxon>
        <taxon>Flavobacteriales</taxon>
        <taxon>Flavobacteriaceae</taxon>
        <taxon>Flavobacterium</taxon>
    </lineage>
</organism>
<evidence type="ECO:0000313" key="7">
    <source>
        <dbReference type="Proteomes" id="UP001589734"/>
    </source>
</evidence>